<name>A0A1B8QL30_9GAMM</name>
<evidence type="ECO:0000313" key="1">
    <source>
        <dbReference type="EMBL" id="OBX84307.1"/>
    </source>
</evidence>
<proteinExistence type="predicted"/>
<keyword evidence="2" id="KW-1185">Reference proteome</keyword>
<sequence>MSSICVTAVCRCDQNLLVAKVAASKKRYATEKHRARQGQINTEKCYATVFLKLKSYLKNRTANNMIKTKIAQPSW</sequence>
<dbReference type="EMBL" id="LZNA01000006">
    <property type="protein sequence ID" value="OBX84307.1"/>
    <property type="molecule type" value="Genomic_DNA"/>
</dbReference>
<organism evidence="1 2">
    <name type="scientific">Faucicola atlantae</name>
    <dbReference type="NCBI Taxonomy" id="34059"/>
    <lineage>
        <taxon>Bacteria</taxon>
        <taxon>Pseudomonadati</taxon>
        <taxon>Pseudomonadota</taxon>
        <taxon>Gammaproteobacteria</taxon>
        <taxon>Moraxellales</taxon>
        <taxon>Moraxellaceae</taxon>
        <taxon>Faucicola</taxon>
    </lineage>
</organism>
<reference evidence="1 2" key="1">
    <citation type="submission" date="2016-06" db="EMBL/GenBank/DDBJ databases">
        <title>Draft genome of Moraxella atlantae CCUG 59586.</title>
        <authorList>
            <person name="Salva-Serra F."/>
            <person name="Engstrom-Jakobsson H."/>
            <person name="Thorell K."/>
            <person name="Gonzales-Siles L."/>
            <person name="Karlsson R."/>
            <person name="Boulund F."/>
            <person name="Engstrand L."/>
            <person name="Kristiansson E."/>
            <person name="Moore E."/>
        </authorList>
    </citation>
    <scope>NUCLEOTIDE SEQUENCE [LARGE SCALE GENOMIC DNA]</scope>
    <source>
        <strain evidence="1 2">CCUG 59586</strain>
    </source>
</reference>
<dbReference type="AlphaFoldDB" id="A0A1B8QL30"/>
<dbReference type="Proteomes" id="UP000092616">
    <property type="component" value="Unassembled WGS sequence"/>
</dbReference>
<accession>A0A1B8QL30</accession>
<gene>
    <name evidence="1" type="ORF">A9306_03465</name>
</gene>
<comment type="caution">
    <text evidence="1">The sequence shown here is derived from an EMBL/GenBank/DDBJ whole genome shotgun (WGS) entry which is preliminary data.</text>
</comment>
<protein>
    <submittedName>
        <fullName evidence="1">Uncharacterized protein</fullName>
    </submittedName>
</protein>
<evidence type="ECO:0000313" key="2">
    <source>
        <dbReference type="Proteomes" id="UP000092616"/>
    </source>
</evidence>